<proteinExistence type="predicted"/>
<accession>A0AAV7G145</accession>
<evidence type="ECO:0000313" key="2">
    <source>
        <dbReference type="Proteomes" id="UP000775213"/>
    </source>
</evidence>
<gene>
    <name evidence="1" type="ORF">IEQ34_020082</name>
</gene>
<evidence type="ECO:0000313" key="1">
    <source>
        <dbReference type="EMBL" id="KAH0449390.1"/>
    </source>
</evidence>
<sequence>MRLLKVPDVEHLLYEVRYLNKYIKEEFLFKVGLSFHPGRLDVRMLKPTSKVPEPSALAPKETPKR</sequence>
<organism evidence="1 2">
    <name type="scientific">Dendrobium chrysotoxum</name>
    <name type="common">Orchid</name>
    <dbReference type="NCBI Taxonomy" id="161865"/>
    <lineage>
        <taxon>Eukaryota</taxon>
        <taxon>Viridiplantae</taxon>
        <taxon>Streptophyta</taxon>
        <taxon>Embryophyta</taxon>
        <taxon>Tracheophyta</taxon>
        <taxon>Spermatophyta</taxon>
        <taxon>Magnoliopsida</taxon>
        <taxon>Liliopsida</taxon>
        <taxon>Asparagales</taxon>
        <taxon>Orchidaceae</taxon>
        <taxon>Epidendroideae</taxon>
        <taxon>Malaxideae</taxon>
        <taxon>Dendrobiinae</taxon>
        <taxon>Dendrobium</taxon>
    </lineage>
</organism>
<comment type="caution">
    <text evidence="1">The sequence shown here is derived from an EMBL/GenBank/DDBJ whole genome shotgun (WGS) entry which is preliminary data.</text>
</comment>
<protein>
    <submittedName>
        <fullName evidence="1">Uncharacterized protein</fullName>
    </submittedName>
</protein>
<dbReference type="EMBL" id="JAGFBR010000018">
    <property type="protein sequence ID" value="KAH0449390.1"/>
    <property type="molecule type" value="Genomic_DNA"/>
</dbReference>
<name>A0AAV7G145_DENCH</name>
<dbReference type="Proteomes" id="UP000775213">
    <property type="component" value="Unassembled WGS sequence"/>
</dbReference>
<dbReference type="AlphaFoldDB" id="A0AAV7G145"/>
<reference evidence="1 2" key="1">
    <citation type="journal article" date="2021" name="Hortic Res">
        <title>Chromosome-scale assembly of the Dendrobium chrysotoxum genome enhances the understanding of orchid evolution.</title>
        <authorList>
            <person name="Zhang Y."/>
            <person name="Zhang G.Q."/>
            <person name="Zhang D."/>
            <person name="Liu X.D."/>
            <person name="Xu X.Y."/>
            <person name="Sun W.H."/>
            <person name="Yu X."/>
            <person name="Zhu X."/>
            <person name="Wang Z.W."/>
            <person name="Zhao X."/>
            <person name="Zhong W.Y."/>
            <person name="Chen H."/>
            <person name="Yin W.L."/>
            <person name="Huang T."/>
            <person name="Niu S.C."/>
            <person name="Liu Z.J."/>
        </authorList>
    </citation>
    <scope>NUCLEOTIDE SEQUENCE [LARGE SCALE GENOMIC DNA]</scope>
    <source>
        <strain evidence="1">Lindl</strain>
    </source>
</reference>
<keyword evidence="2" id="KW-1185">Reference proteome</keyword>